<evidence type="ECO:0000313" key="6">
    <source>
        <dbReference type="Proteomes" id="UP000576087"/>
    </source>
</evidence>
<evidence type="ECO:0000313" key="4">
    <source>
        <dbReference type="Proteomes" id="UP000520770"/>
    </source>
</evidence>
<evidence type="ECO:0000313" key="3">
    <source>
        <dbReference type="EMBL" id="MBB4446154.1"/>
    </source>
</evidence>
<dbReference type="Proteomes" id="UP000524535">
    <property type="component" value="Unassembled WGS sequence"/>
</dbReference>
<evidence type="ECO:0000313" key="5">
    <source>
        <dbReference type="Proteomes" id="UP000524535"/>
    </source>
</evidence>
<dbReference type="EMBL" id="JACIGY010000002">
    <property type="protein sequence ID" value="MBB4411464.1"/>
    <property type="molecule type" value="Genomic_DNA"/>
</dbReference>
<gene>
    <name evidence="2" type="ORF">GGE31_001969</name>
    <name evidence="1" type="ORF">GGE33_001970</name>
    <name evidence="3" type="ORF">GGE35_001970</name>
</gene>
<name>A0A7W6TDG9_9HYPH</name>
<accession>A0A7W6TDG9</accession>
<dbReference type="RefSeq" id="WP_183822708.1">
    <property type="nucleotide sequence ID" value="NZ_JACIGW010000002.1"/>
</dbReference>
<dbReference type="EMBL" id="JACIHM010000002">
    <property type="protein sequence ID" value="MBB4446154.1"/>
    <property type="molecule type" value="Genomic_DNA"/>
</dbReference>
<dbReference type="AlphaFoldDB" id="A0A7W6TDG9"/>
<evidence type="ECO:0000313" key="2">
    <source>
        <dbReference type="EMBL" id="MBB4411464.1"/>
    </source>
</evidence>
<keyword evidence="5" id="KW-1185">Reference proteome</keyword>
<dbReference type="EMBL" id="JACIGW010000002">
    <property type="protein sequence ID" value="MBB4348228.1"/>
    <property type="molecule type" value="Genomic_DNA"/>
</dbReference>
<proteinExistence type="predicted"/>
<dbReference type="Proteomes" id="UP000576087">
    <property type="component" value="Unassembled WGS sequence"/>
</dbReference>
<protein>
    <submittedName>
        <fullName evidence="2">Uncharacterized protein</fullName>
    </submittedName>
</protein>
<organism evidence="2 5">
    <name type="scientific">Aliirhizobium cellulosilyticum</name>
    <dbReference type="NCBI Taxonomy" id="393664"/>
    <lineage>
        <taxon>Bacteria</taxon>
        <taxon>Pseudomonadati</taxon>
        <taxon>Pseudomonadota</taxon>
        <taxon>Alphaproteobacteria</taxon>
        <taxon>Hyphomicrobiales</taxon>
        <taxon>Rhizobiaceae</taxon>
        <taxon>Aliirhizobium</taxon>
    </lineage>
</organism>
<reference evidence="4 5" key="1">
    <citation type="submission" date="2020-08" db="EMBL/GenBank/DDBJ databases">
        <title>Genomic Encyclopedia of Type Strains, Phase IV (KMG-V): Genome sequencing to study the core and pangenomes of soil and plant-associated prokaryotes.</title>
        <authorList>
            <person name="Whitman W."/>
        </authorList>
    </citation>
    <scope>NUCLEOTIDE SEQUENCE [LARGE SCALE GENOMIC DNA]</scope>
    <source>
        <strain evidence="2 5">SEMIA 444</strain>
        <strain evidence="1 4">SEMIA 448</strain>
        <strain evidence="3 6">SEMIA 452</strain>
    </source>
</reference>
<sequence>MKAARFHPAQLGRRARACPEGFTDIRVFLVKASFCQTLRHFTCPFRLNQQLQQQSSLLPFPALLPAIAEIQP</sequence>
<comment type="caution">
    <text evidence="2">The sequence shown here is derived from an EMBL/GenBank/DDBJ whole genome shotgun (WGS) entry which is preliminary data.</text>
</comment>
<dbReference type="Proteomes" id="UP000520770">
    <property type="component" value="Unassembled WGS sequence"/>
</dbReference>
<evidence type="ECO:0000313" key="1">
    <source>
        <dbReference type="EMBL" id="MBB4348228.1"/>
    </source>
</evidence>